<dbReference type="AlphaFoldDB" id="A0A7W7HMW1"/>
<dbReference type="Proteomes" id="UP000590511">
    <property type="component" value="Unassembled WGS sequence"/>
</dbReference>
<dbReference type="RefSeq" id="WP_188124944.1">
    <property type="nucleotide sequence ID" value="NZ_BOMP01000099.1"/>
</dbReference>
<comment type="caution">
    <text evidence="3">The sequence shown here is derived from an EMBL/GenBank/DDBJ whole genome shotgun (WGS) entry which is preliminary data.</text>
</comment>
<gene>
    <name evidence="2" type="ORF">Alo02nite_58210</name>
    <name evidence="3" type="ORF">BJ964_007378</name>
</gene>
<protein>
    <submittedName>
        <fullName evidence="3">Uncharacterized protein</fullName>
    </submittedName>
</protein>
<feature type="chain" id="PRO_5031445854" evidence="1">
    <location>
        <begin position="27"/>
        <end position="179"/>
    </location>
</feature>
<dbReference type="EMBL" id="BOMP01000099">
    <property type="protein sequence ID" value="GIE42923.1"/>
    <property type="molecule type" value="Genomic_DNA"/>
</dbReference>
<evidence type="ECO:0000313" key="4">
    <source>
        <dbReference type="Proteomes" id="UP000590511"/>
    </source>
</evidence>
<proteinExistence type="predicted"/>
<evidence type="ECO:0000313" key="3">
    <source>
        <dbReference type="EMBL" id="MBB4753217.1"/>
    </source>
</evidence>
<keyword evidence="1" id="KW-0732">Signal</keyword>
<evidence type="ECO:0000256" key="1">
    <source>
        <dbReference type="SAM" id="SignalP"/>
    </source>
</evidence>
<evidence type="ECO:0000313" key="2">
    <source>
        <dbReference type="EMBL" id="GIE42923.1"/>
    </source>
</evidence>
<reference evidence="2 5" key="2">
    <citation type="submission" date="2021-01" db="EMBL/GenBank/DDBJ databases">
        <title>Whole genome shotgun sequence of Actinoplanes lobatus NBRC 12513.</title>
        <authorList>
            <person name="Komaki H."/>
            <person name="Tamura T."/>
        </authorList>
    </citation>
    <scope>NUCLEOTIDE SEQUENCE [LARGE SCALE GENOMIC DNA]</scope>
    <source>
        <strain evidence="2 5">NBRC 12513</strain>
    </source>
</reference>
<dbReference type="Proteomes" id="UP000631312">
    <property type="component" value="Unassembled WGS sequence"/>
</dbReference>
<organism evidence="3 4">
    <name type="scientific">Actinoplanes lobatus</name>
    <dbReference type="NCBI Taxonomy" id="113568"/>
    <lineage>
        <taxon>Bacteria</taxon>
        <taxon>Bacillati</taxon>
        <taxon>Actinomycetota</taxon>
        <taxon>Actinomycetes</taxon>
        <taxon>Micromonosporales</taxon>
        <taxon>Micromonosporaceae</taxon>
        <taxon>Actinoplanes</taxon>
    </lineage>
</organism>
<dbReference type="EMBL" id="JACHNC010000001">
    <property type="protein sequence ID" value="MBB4753217.1"/>
    <property type="molecule type" value="Genomic_DNA"/>
</dbReference>
<name>A0A7W7HMW1_9ACTN</name>
<feature type="signal peptide" evidence="1">
    <location>
        <begin position="1"/>
        <end position="26"/>
    </location>
</feature>
<evidence type="ECO:0000313" key="5">
    <source>
        <dbReference type="Proteomes" id="UP000631312"/>
    </source>
</evidence>
<sequence length="179" mass="19152">MPRSRKALALAAGTLSVLCLPTAAGAEPDSHVSRLHGSALVLFPPSPDDVVRFTVDAYARHDDPGPYPTASWGTAHLRHYFAGHDQEIWYSIRVDCLMASGGQATVTGEVVDASPGGEKLLHTRIGFSVAERGRRDLVGFTGGASPYPEDAKELRMCTAPPPFFTTRDGGYSVSGAMHW</sequence>
<accession>A0A7W7HMW1</accession>
<reference evidence="3 4" key="1">
    <citation type="submission" date="2020-08" db="EMBL/GenBank/DDBJ databases">
        <title>Sequencing the genomes of 1000 actinobacteria strains.</title>
        <authorList>
            <person name="Klenk H.-P."/>
        </authorList>
    </citation>
    <scope>NUCLEOTIDE SEQUENCE [LARGE SCALE GENOMIC DNA]</scope>
    <source>
        <strain evidence="3 4">DSM 43150</strain>
    </source>
</reference>
<keyword evidence="5" id="KW-1185">Reference proteome</keyword>